<dbReference type="PANTHER" id="PTHR43200:SF4">
    <property type="entry name" value="PAP-SPECIFIC PHOSPHATASE, MITOCHONDRIAL-RELATED"/>
    <property type="match status" value="1"/>
</dbReference>
<feature type="binding site" evidence="6">
    <location>
        <position position="188"/>
    </location>
    <ligand>
        <name>Mg(2+)</name>
        <dbReference type="ChEBI" id="CHEBI:18420"/>
        <label>1</label>
        <note>catalytic</note>
    </ligand>
</feature>
<dbReference type="Pfam" id="PF00459">
    <property type="entry name" value="Inositol_P"/>
    <property type="match status" value="1"/>
</dbReference>
<dbReference type="GO" id="GO:0046872">
    <property type="term" value="F:metal ion binding"/>
    <property type="evidence" value="ECO:0007669"/>
    <property type="project" value="UniProtKB-KW"/>
</dbReference>
<comment type="similarity">
    <text evidence="2">Belongs to the inositol monophosphatase superfamily.</text>
</comment>
<evidence type="ECO:0000313" key="8">
    <source>
        <dbReference type="Proteomes" id="UP001457282"/>
    </source>
</evidence>
<evidence type="ECO:0000256" key="6">
    <source>
        <dbReference type="PIRSR" id="PIRSR600760-2"/>
    </source>
</evidence>
<evidence type="ECO:0000256" key="3">
    <source>
        <dbReference type="ARBA" id="ARBA00022723"/>
    </source>
</evidence>
<keyword evidence="5 6" id="KW-0460">Magnesium</keyword>
<protein>
    <recommendedName>
        <fullName evidence="9">3'(2'),5'-bisphosphate nucleotidase</fullName>
    </recommendedName>
</protein>
<dbReference type="Gene3D" id="3.30.540.10">
    <property type="entry name" value="Fructose-1,6-Bisphosphatase, subunit A, domain 1"/>
    <property type="match status" value="1"/>
</dbReference>
<accession>A0AAW1XK50</accession>
<evidence type="ECO:0008006" key="9">
    <source>
        <dbReference type="Google" id="ProtNLM"/>
    </source>
</evidence>
<dbReference type="InterPro" id="IPR000760">
    <property type="entry name" value="Inositol_monophosphatase-like"/>
</dbReference>
<comment type="caution">
    <text evidence="7">The sequence shown here is derived from an EMBL/GenBank/DDBJ whole genome shotgun (WGS) entry which is preliminary data.</text>
</comment>
<keyword evidence="8" id="KW-1185">Reference proteome</keyword>
<dbReference type="InterPro" id="IPR051090">
    <property type="entry name" value="Inositol_monoP_superfamily"/>
</dbReference>
<name>A0AAW1XK50_RUBAR</name>
<evidence type="ECO:0000313" key="7">
    <source>
        <dbReference type="EMBL" id="KAK9936238.1"/>
    </source>
</evidence>
<reference evidence="7 8" key="1">
    <citation type="journal article" date="2023" name="G3 (Bethesda)">
        <title>A chromosome-length genome assembly and annotation of blackberry (Rubus argutus, cv. 'Hillquist').</title>
        <authorList>
            <person name="Bruna T."/>
            <person name="Aryal R."/>
            <person name="Dudchenko O."/>
            <person name="Sargent D.J."/>
            <person name="Mead D."/>
            <person name="Buti M."/>
            <person name="Cavallini A."/>
            <person name="Hytonen T."/>
            <person name="Andres J."/>
            <person name="Pham M."/>
            <person name="Weisz D."/>
            <person name="Mascagni F."/>
            <person name="Usai G."/>
            <person name="Natali L."/>
            <person name="Bassil N."/>
            <person name="Fernandez G.E."/>
            <person name="Lomsadze A."/>
            <person name="Armour M."/>
            <person name="Olukolu B."/>
            <person name="Poorten T."/>
            <person name="Britton C."/>
            <person name="Davik J."/>
            <person name="Ashrafi H."/>
            <person name="Aiden E.L."/>
            <person name="Borodovsky M."/>
            <person name="Worthington M."/>
        </authorList>
    </citation>
    <scope>NUCLEOTIDE SEQUENCE [LARGE SCALE GENOMIC DNA]</scope>
    <source>
        <strain evidence="7">PI 553951</strain>
    </source>
</reference>
<dbReference type="Proteomes" id="UP001457282">
    <property type="component" value="Unassembled WGS sequence"/>
</dbReference>
<feature type="binding site" evidence="6">
    <location>
        <position position="332"/>
    </location>
    <ligand>
        <name>Mg(2+)</name>
        <dbReference type="ChEBI" id="CHEBI:18420"/>
        <label>1</label>
        <note>catalytic</note>
    </ligand>
</feature>
<dbReference type="GO" id="GO:0000103">
    <property type="term" value="P:sulfate assimilation"/>
    <property type="evidence" value="ECO:0007669"/>
    <property type="project" value="TreeGrafter"/>
</dbReference>
<sequence length="398" mass="42757">MILVHSARHFSTVRCTLPTSSSPAPLRSRVFTFTSLPRRPSKFKCSSGLPFTAETAKYYKELEAAIDVVETASKLCVEVQSSLNSSGRRILEKNDQTPVTVADFSVQALISLELGRRFPSIPLVAEEDSASVRANNLVEPVVKAVVDKASVGETPLTAENVMEAIDRGGPEAFTFGTQPATYWLLDPIDGTRGFVEGNKALFVVGLALVVAGEIVLGVMGCPHWQEDLSNKSISEVMEDKSIASESGLLMVSHIGCGTASGMLLYHRESEEWEALPPSAFFTSTTNADSVGDGQVLVLKPCCGSLCKYLMVASGRGSVFIQRQKDKVIKAWDHAVGIICVLEAGGKATDWEGNQVDLAADEAGRRNIYPSGGFLVTNGKLHNQLLELISSTSSTVLSR</sequence>
<dbReference type="CDD" id="cd01517">
    <property type="entry name" value="PAP_phosphatase"/>
    <property type="match status" value="1"/>
</dbReference>
<evidence type="ECO:0000256" key="2">
    <source>
        <dbReference type="ARBA" id="ARBA00009759"/>
    </source>
</evidence>
<gene>
    <name evidence="7" type="ORF">M0R45_013088</name>
</gene>
<dbReference type="SUPFAM" id="SSF56655">
    <property type="entry name" value="Carbohydrate phosphatase"/>
    <property type="match status" value="1"/>
</dbReference>
<keyword evidence="4" id="KW-0378">Hydrolase</keyword>
<evidence type="ECO:0000256" key="1">
    <source>
        <dbReference type="ARBA" id="ARBA00001946"/>
    </source>
</evidence>
<comment type="cofactor">
    <cofactor evidence="1 6">
        <name>Mg(2+)</name>
        <dbReference type="ChEBI" id="CHEBI:18420"/>
    </cofactor>
</comment>
<dbReference type="AlphaFoldDB" id="A0AAW1XK50"/>
<dbReference type="GO" id="GO:0008441">
    <property type="term" value="F:3'(2'),5'-bisphosphate nucleotidase activity"/>
    <property type="evidence" value="ECO:0007669"/>
    <property type="project" value="TreeGrafter"/>
</dbReference>
<organism evidence="7 8">
    <name type="scientific">Rubus argutus</name>
    <name type="common">Southern blackberry</name>
    <dbReference type="NCBI Taxonomy" id="59490"/>
    <lineage>
        <taxon>Eukaryota</taxon>
        <taxon>Viridiplantae</taxon>
        <taxon>Streptophyta</taxon>
        <taxon>Embryophyta</taxon>
        <taxon>Tracheophyta</taxon>
        <taxon>Spermatophyta</taxon>
        <taxon>Magnoliopsida</taxon>
        <taxon>eudicotyledons</taxon>
        <taxon>Gunneridae</taxon>
        <taxon>Pentapetalae</taxon>
        <taxon>rosids</taxon>
        <taxon>fabids</taxon>
        <taxon>Rosales</taxon>
        <taxon>Rosaceae</taxon>
        <taxon>Rosoideae</taxon>
        <taxon>Rosoideae incertae sedis</taxon>
        <taxon>Rubus</taxon>
    </lineage>
</organism>
<feature type="binding site" evidence="6">
    <location>
        <position position="186"/>
    </location>
    <ligand>
        <name>Mg(2+)</name>
        <dbReference type="ChEBI" id="CHEBI:18420"/>
        <label>1</label>
        <note>catalytic</note>
    </ligand>
</feature>
<feature type="binding site" evidence="6">
    <location>
        <position position="189"/>
    </location>
    <ligand>
        <name>Mg(2+)</name>
        <dbReference type="ChEBI" id="CHEBI:18420"/>
        <label>1</label>
        <note>catalytic</note>
    </ligand>
</feature>
<evidence type="ECO:0000256" key="4">
    <source>
        <dbReference type="ARBA" id="ARBA00022801"/>
    </source>
</evidence>
<dbReference type="Gene3D" id="3.40.190.80">
    <property type="match status" value="1"/>
</dbReference>
<dbReference type="PANTHER" id="PTHR43200">
    <property type="entry name" value="PHOSPHATASE"/>
    <property type="match status" value="1"/>
</dbReference>
<feature type="binding site" evidence="6">
    <location>
        <position position="126"/>
    </location>
    <ligand>
        <name>Mg(2+)</name>
        <dbReference type="ChEBI" id="CHEBI:18420"/>
        <label>1</label>
        <note>catalytic</note>
    </ligand>
</feature>
<proteinExistence type="inferred from homology"/>
<dbReference type="EMBL" id="JBEDUW010000003">
    <property type="protein sequence ID" value="KAK9936238.1"/>
    <property type="molecule type" value="Genomic_DNA"/>
</dbReference>
<keyword evidence="3 6" id="KW-0479">Metal-binding</keyword>
<evidence type="ECO:0000256" key="5">
    <source>
        <dbReference type="ARBA" id="ARBA00022842"/>
    </source>
</evidence>